<evidence type="ECO:0000256" key="4">
    <source>
        <dbReference type="ARBA" id="ARBA00017710"/>
    </source>
</evidence>
<evidence type="ECO:0000256" key="8">
    <source>
        <dbReference type="ARBA" id="ARBA00022982"/>
    </source>
</evidence>
<dbReference type="Gene3D" id="3.40.50.920">
    <property type="match status" value="1"/>
</dbReference>
<dbReference type="InterPro" id="IPR002880">
    <property type="entry name" value="Pyrv_Fd/Flavodoxin_OxRdtase_N"/>
</dbReference>
<feature type="binding site" evidence="15">
    <location>
        <position position="555"/>
    </location>
    <ligand>
        <name>[4Fe-4S] cluster</name>
        <dbReference type="ChEBI" id="CHEBI:49883"/>
        <label>1</label>
    </ligand>
</feature>
<keyword evidence="18" id="KW-1185">Reference proteome</keyword>
<dbReference type="SUPFAM" id="SSF52922">
    <property type="entry name" value="TK C-terminal domain-like"/>
    <property type="match status" value="1"/>
</dbReference>
<name>A0A0L6VYT2_9FIRM</name>
<evidence type="ECO:0000256" key="1">
    <source>
        <dbReference type="ARBA" id="ARBA00002995"/>
    </source>
</evidence>
<dbReference type="CDD" id="cd02008">
    <property type="entry name" value="TPP_IOR_alpha"/>
    <property type="match status" value="1"/>
</dbReference>
<comment type="catalytic activity">
    <reaction evidence="13 14">
        <text>indole-3-pyruvate + 2 oxidized [2Fe-2S]-[ferredoxin] + CoA = (indol-3-yl)acetyl-CoA + 2 reduced [2Fe-2S]-[ferredoxin] + CO2 + H(+)</text>
        <dbReference type="Rhea" id="RHEA:12645"/>
        <dbReference type="Rhea" id="RHEA-COMP:10000"/>
        <dbReference type="Rhea" id="RHEA-COMP:10001"/>
        <dbReference type="ChEBI" id="CHEBI:15378"/>
        <dbReference type="ChEBI" id="CHEBI:16526"/>
        <dbReference type="ChEBI" id="CHEBI:17640"/>
        <dbReference type="ChEBI" id="CHEBI:33737"/>
        <dbReference type="ChEBI" id="CHEBI:33738"/>
        <dbReference type="ChEBI" id="CHEBI:57271"/>
        <dbReference type="ChEBI" id="CHEBI:57287"/>
        <dbReference type="EC" id="1.2.7.8"/>
    </reaction>
</comment>
<evidence type="ECO:0000256" key="9">
    <source>
        <dbReference type="ARBA" id="ARBA00023002"/>
    </source>
</evidence>
<keyword evidence="8 14" id="KW-0249">Electron transport</keyword>
<dbReference type="GO" id="GO:0043805">
    <property type="term" value="F:indolepyruvate ferredoxin oxidoreductase activity"/>
    <property type="evidence" value="ECO:0007669"/>
    <property type="project" value="UniProtKB-UniRule"/>
</dbReference>
<evidence type="ECO:0000256" key="6">
    <source>
        <dbReference type="ARBA" id="ARBA00022485"/>
    </source>
</evidence>
<evidence type="ECO:0000256" key="13">
    <source>
        <dbReference type="ARBA" id="ARBA00048332"/>
    </source>
</evidence>
<gene>
    <name evidence="17" type="ORF">Tfer_3112</name>
</gene>
<dbReference type="Pfam" id="PF01855">
    <property type="entry name" value="POR_N"/>
    <property type="match status" value="1"/>
</dbReference>
<dbReference type="InterPro" id="IPR009014">
    <property type="entry name" value="Transketo_C/PFOR_II"/>
</dbReference>
<dbReference type="SUPFAM" id="SSF52518">
    <property type="entry name" value="Thiamin diphosphate-binding fold (THDP-binding)"/>
    <property type="match status" value="2"/>
</dbReference>
<evidence type="ECO:0000256" key="14">
    <source>
        <dbReference type="PIRNR" id="PIRNR006439"/>
    </source>
</evidence>
<evidence type="ECO:0000313" key="18">
    <source>
        <dbReference type="Proteomes" id="UP000037175"/>
    </source>
</evidence>
<dbReference type="GO" id="GO:0030976">
    <property type="term" value="F:thiamine pyrophosphate binding"/>
    <property type="evidence" value="ECO:0007669"/>
    <property type="project" value="InterPro"/>
</dbReference>
<dbReference type="InterPro" id="IPR029061">
    <property type="entry name" value="THDP-binding"/>
</dbReference>
<evidence type="ECO:0000256" key="12">
    <source>
        <dbReference type="ARBA" id="ARBA00030514"/>
    </source>
</evidence>
<feature type="binding site" evidence="15">
    <location>
        <position position="577"/>
    </location>
    <ligand>
        <name>[4Fe-4S] cluster</name>
        <dbReference type="ChEBI" id="CHEBI:49883"/>
        <label>2</label>
    </ligand>
</feature>
<dbReference type="PROSITE" id="PS51379">
    <property type="entry name" value="4FE4S_FER_2"/>
    <property type="match status" value="1"/>
</dbReference>
<evidence type="ECO:0000256" key="11">
    <source>
        <dbReference type="ARBA" id="ARBA00023014"/>
    </source>
</evidence>
<dbReference type="RefSeq" id="WP_052219050.1">
    <property type="nucleotide sequence ID" value="NZ_LGTE01000035.1"/>
</dbReference>
<dbReference type="GO" id="GO:0051539">
    <property type="term" value="F:4 iron, 4 sulfur cluster binding"/>
    <property type="evidence" value="ECO:0007669"/>
    <property type="project" value="UniProtKB-UniRule"/>
</dbReference>
<comment type="function">
    <text evidence="1 14">Catalyzes the ferredoxin-dependent oxidative decarboxylation of arylpyruvates.</text>
</comment>
<dbReference type="PATRIC" id="fig|281456.6.peg.3265"/>
<dbReference type="SUPFAM" id="SSF54862">
    <property type="entry name" value="4Fe-4S ferredoxins"/>
    <property type="match status" value="1"/>
</dbReference>
<dbReference type="InterPro" id="IPR017896">
    <property type="entry name" value="4Fe4S_Fe-S-bd"/>
</dbReference>
<dbReference type="Pfam" id="PF00037">
    <property type="entry name" value="Fer4"/>
    <property type="match status" value="1"/>
</dbReference>
<feature type="binding site" evidence="15">
    <location>
        <position position="583"/>
    </location>
    <ligand>
        <name>[4Fe-4S] cluster</name>
        <dbReference type="ChEBI" id="CHEBI:49883"/>
        <label>2</label>
    </ligand>
</feature>
<dbReference type="Proteomes" id="UP000037175">
    <property type="component" value="Unassembled WGS sequence"/>
</dbReference>
<dbReference type="Gene3D" id="3.40.50.970">
    <property type="match status" value="2"/>
</dbReference>
<dbReference type="AlphaFoldDB" id="A0A0L6VYT2"/>
<evidence type="ECO:0000313" key="17">
    <source>
        <dbReference type="EMBL" id="KNZ68328.1"/>
    </source>
</evidence>
<keyword evidence="11 14" id="KW-0411">Iron-sulfur</keyword>
<keyword evidence="17" id="KW-0670">Pyruvate</keyword>
<dbReference type="InterPro" id="IPR017721">
    <property type="entry name" value="IorA"/>
</dbReference>
<evidence type="ECO:0000256" key="7">
    <source>
        <dbReference type="ARBA" id="ARBA00022723"/>
    </source>
</evidence>
<dbReference type="PANTHER" id="PTHR43710:SF7">
    <property type="entry name" value="INDOLEPYRUVATE OXIDOREDUCTASE SUBUNIT IORA"/>
    <property type="match status" value="1"/>
</dbReference>
<dbReference type="Pfam" id="PF02775">
    <property type="entry name" value="TPP_enzyme_C"/>
    <property type="match status" value="1"/>
</dbReference>
<feature type="binding site" evidence="15">
    <location>
        <position position="580"/>
    </location>
    <ligand>
        <name>[4Fe-4S] cluster</name>
        <dbReference type="ChEBI" id="CHEBI:49883"/>
        <label>2</label>
    </ligand>
</feature>
<evidence type="ECO:0000259" key="16">
    <source>
        <dbReference type="PROSITE" id="PS51379"/>
    </source>
</evidence>
<dbReference type="PIRSF" id="PIRSF006439">
    <property type="entry name" value="Indolepyruvate_ferr_oxidored"/>
    <property type="match status" value="1"/>
</dbReference>
<keyword evidence="6 14" id="KW-0004">4Fe-4S</keyword>
<dbReference type="PANTHER" id="PTHR43710">
    <property type="entry name" value="2-HYDROXYACYL-COA LYASE"/>
    <property type="match status" value="1"/>
</dbReference>
<evidence type="ECO:0000256" key="2">
    <source>
        <dbReference type="ARBA" id="ARBA00011238"/>
    </source>
</evidence>
<evidence type="ECO:0000256" key="5">
    <source>
        <dbReference type="ARBA" id="ARBA00022448"/>
    </source>
</evidence>
<accession>A0A0L6VYT2</accession>
<evidence type="ECO:0000256" key="3">
    <source>
        <dbReference type="ARBA" id="ARBA00012812"/>
    </source>
</evidence>
<proteinExistence type="predicted"/>
<protein>
    <recommendedName>
        <fullName evidence="4 14">Indolepyruvate oxidoreductase subunit IorA</fullName>
        <shortName evidence="14">IOR</shortName>
        <ecNumber evidence="3 14">1.2.7.8</ecNumber>
    </recommendedName>
    <alternativeName>
        <fullName evidence="12 14">Indolepyruvate ferredoxin oxidoreductase subunit alpha</fullName>
    </alternativeName>
</protein>
<comment type="caution">
    <text evidence="17">The sequence shown here is derived from an EMBL/GenBank/DDBJ whole genome shotgun (WGS) entry which is preliminary data.</text>
</comment>
<dbReference type="InterPro" id="IPR045025">
    <property type="entry name" value="HACL1-like"/>
</dbReference>
<evidence type="ECO:0000256" key="10">
    <source>
        <dbReference type="ARBA" id="ARBA00023004"/>
    </source>
</evidence>
<feature type="binding site" evidence="15">
    <location>
        <position position="549"/>
    </location>
    <ligand>
        <name>[4Fe-4S] cluster</name>
        <dbReference type="ChEBI" id="CHEBI:49883"/>
        <label>1</label>
    </ligand>
</feature>
<feature type="domain" description="4Fe-4S ferredoxin-type" evidence="16">
    <location>
        <begin position="568"/>
        <end position="597"/>
    </location>
</feature>
<organism evidence="17 18">
    <name type="scientific">Thermincola ferriacetica</name>
    <dbReference type="NCBI Taxonomy" id="281456"/>
    <lineage>
        <taxon>Bacteria</taxon>
        <taxon>Bacillati</taxon>
        <taxon>Bacillota</taxon>
        <taxon>Clostridia</taxon>
        <taxon>Eubacteriales</taxon>
        <taxon>Thermincolaceae</taxon>
        <taxon>Thermincola</taxon>
    </lineage>
</organism>
<comment type="subunit">
    <text evidence="2">Heterodimer of the IorA and IorB subunits.</text>
</comment>
<dbReference type="Gene3D" id="3.30.70.20">
    <property type="match status" value="1"/>
</dbReference>
<feature type="binding site" evidence="15">
    <location>
        <position position="587"/>
    </location>
    <ligand>
        <name>[4Fe-4S] cluster</name>
        <dbReference type="ChEBI" id="CHEBI:49883"/>
        <label>1</label>
    </ligand>
</feature>
<dbReference type="EMBL" id="LGTE01000035">
    <property type="protein sequence ID" value="KNZ68328.1"/>
    <property type="molecule type" value="Genomic_DNA"/>
</dbReference>
<reference evidence="18" key="1">
    <citation type="submission" date="2015-07" db="EMBL/GenBank/DDBJ databases">
        <title>Complete Genome of Thermincola ferriacetica strain Z-0001T.</title>
        <authorList>
            <person name="Lusk B."/>
            <person name="Badalamenti J.P."/>
            <person name="Parameswaran P."/>
            <person name="Bond D.R."/>
            <person name="Torres C.I."/>
        </authorList>
    </citation>
    <scope>NUCLEOTIDE SEQUENCE [LARGE SCALE GENOMIC DNA]</scope>
    <source>
        <strain evidence="18">Z-0001</strain>
    </source>
</reference>
<keyword evidence="10 14" id="KW-0408">Iron</keyword>
<keyword evidence="7 14" id="KW-0479">Metal-binding</keyword>
<feature type="binding site" evidence="15">
    <location>
        <position position="561"/>
    </location>
    <ligand>
        <name>[4Fe-4S] cluster</name>
        <dbReference type="ChEBI" id="CHEBI:49883"/>
        <label>2</label>
    </ligand>
</feature>
<dbReference type="InterPro" id="IPR011766">
    <property type="entry name" value="TPP_enzyme_TPP-bd"/>
</dbReference>
<keyword evidence="5 14" id="KW-0813">Transport</keyword>
<feature type="binding site" evidence="15">
    <location>
        <position position="552"/>
    </location>
    <ligand>
        <name>[4Fe-4S] cluster</name>
        <dbReference type="ChEBI" id="CHEBI:49883"/>
        <label>1</label>
    </ligand>
</feature>
<dbReference type="GO" id="GO:0046872">
    <property type="term" value="F:metal ion binding"/>
    <property type="evidence" value="ECO:0007669"/>
    <property type="project" value="UniProtKB-UniRule"/>
</dbReference>
<evidence type="ECO:0000256" key="15">
    <source>
        <dbReference type="PIRSR" id="PIRSR006439-50"/>
    </source>
</evidence>
<dbReference type="FunFam" id="3.40.50.970:FF:000039">
    <property type="entry name" value="Indolepyruvate oxidoreductase subunit IorA"/>
    <property type="match status" value="1"/>
</dbReference>
<sequence length="597" mass="63900">MTKKKLLMGNEAIARGAVEAGVKVAAAYPGTPSSEVFSTLARFAKEYGYYAEWSVNEKVALEVAAGAAYAGARAIVSMKQVGLNVAADPLMTLAYIGIKGGLVIVVADDPGPHSSQNEQDTRKFAQFAKLPVFDPCTPQEAKDMTIAAFELSEQTKLPVILRPTTRVCHVCQDVVMEEVPKKDQAFVFEKDPSWVIFPSLAYQKHIWLNEMQEEIAASFNYSPFNKLVLKNRTGVVTSGVSYNYVREALAQLGQEVSLLKVGTPYPLPEKPVLELLRNVDRLIVIEEQEPVVEDQIIKIAWKNKLNLSISGKNDKLVPREGELNVDKVRAILAGFLGVEDKTTAEQSPPPPLPARNPVLCAGCPHRASFFAAKEAVKGKPAVFAGDIGCYTLGVAPPLNAMDTCLCMGASVTIASGLSKVESGVKHLAFLGDSTFFHTGLAGLVNAVYNNADITLVVLDNSTTAMTGHQPHPGLPCTATGVNDKVISIAEVCRALGISLVKEVDPYNLAEAVDAVREAVDFTGPAVVIMKRECVSLVKPAKICWVTDKCVGCKVCMNKLGCPALVPAGEKVIIGATCTGCGVCRQVCPADAIEEVAK</sequence>
<keyword evidence="9 14" id="KW-0560">Oxidoreductase</keyword>
<dbReference type="NCBIfam" id="TIGR03336">
    <property type="entry name" value="IOR_alpha"/>
    <property type="match status" value="1"/>
</dbReference>
<dbReference type="PROSITE" id="PS00198">
    <property type="entry name" value="4FE4S_FER_1"/>
    <property type="match status" value="1"/>
</dbReference>
<dbReference type="EC" id="1.2.7.8" evidence="3 14"/>
<dbReference type="CDD" id="cd07034">
    <property type="entry name" value="TPP_PYR_PFOR_IOR-alpha_like"/>
    <property type="match status" value="1"/>
</dbReference>
<comment type="cofactor">
    <cofactor evidence="14 15">
        <name>[4Fe-4S] cluster</name>
        <dbReference type="ChEBI" id="CHEBI:49883"/>
    </cofactor>
    <text evidence="14 15">Binds 2 [4Fe-4S] clusters. In this family the first cluster has a non-standard and varying [4Fe-4S] binding motif CX(2)CX(2)CX(4-5)CP.</text>
</comment>
<dbReference type="InterPro" id="IPR017900">
    <property type="entry name" value="4Fe4S_Fe_S_CS"/>
</dbReference>